<keyword evidence="1" id="KW-0732">Signal</keyword>
<evidence type="ECO:0000313" key="3">
    <source>
        <dbReference type="Proteomes" id="UP000481153"/>
    </source>
</evidence>
<evidence type="ECO:0000256" key="1">
    <source>
        <dbReference type="SAM" id="SignalP"/>
    </source>
</evidence>
<dbReference type="Proteomes" id="UP000481153">
    <property type="component" value="Unassembled WGS sequence"/>
</dbReference>
<proteinExistence type="predicted"/>
<evidence type="ECO:0008006" key="4">
    <source>
        <dbReference type="Google" id="ProtNLM"/>
    </source>
</evidence>
<feature type="chain" id="PRO_5026346714" description="Nucleotide-diphospho-sugar transferase domain-containing protein" evidence="1">
    <location>
        <begin position="23"/>
        <end position="484"/>
    </location>
</feature>
<dbReference type="PANTHER" id="PTHR31485:SF7">
    <property type="entry name" value="PEPTIDYL SERINE ALPHA-GALACTOSYLTRANSFERASE"/>
    <property type="match status" value="1"/>
</dbReference>
<gene>
    <name evidence="2" type="ORF">Ae201684_018567</name>
</gene>
<dbReference type="GO" id="GO:0016757">
    <property type="term" value="F:glycosyltransferase activity"/>
    <property type="evidence" value="ECO:0007669"/>
    <property type="project" value="InterPro"/>
</dbReference>
<organism evidence="2 3">
    <name type="scientific">Aphanomyces euteiches</name>
    <dbReference type="NCBI Taxonomy" id="100861"/>
    <lineage>
        <taxon>Eukaryota</taxon>
        <taxon>Sar</taxon>
        <taxon>Stramenopiles</taxon>
        <taxon>Oomycota</taxon>
        <taxon>Saprolegniomycetes</taxon>
        <taxon>Saprolegniales</taxon>
        <taxon>Verrucalvaceae</taxon>
        <taxon>Aphanomyces</taxon>
    </lineage>
</organism>
<keyword evidence="3" id="KW-1185">Reference proteome</keyword>
<reference evidence="2 3" key="1">
    <citation type="submission" date="2019-07" db="EMBL/GenBank/DDBJ databases">
        <title>Genomics analysis of Aphanomyces spp. identifies a new class of oomycete effector associated with host adaptation.</title>
        <authorList>
            <person name="Gaulin E."/>
        </authorList>
    </citation>
    <scope>NUCLEOTIDE SEQUENCE [LARGE SCALE GENOMIC DNA]</scope>
    <source>
        <strain evidence="2 3">ATCC 201684</strain>
    </source>
</reference>
<dbReference type="VEuPathDB" id="FungiDB:AeMF1_001581"/>
<comment type="caution">
    <text evidence="2">The sequence shown here is derived from an EMBL/GenBank/DDBJ whole genome shotgun (WGS) entry which is preliminary data.</text>
</comment>
<evidence type="ECO:0000313" key="2">
    <source>
        <dbReference type="EMBL" id="KAF0722275.1"/>
    </source>
</evidence>
<sequence length="484" mass="54311">MQQSGPAWIISALLCLVLLGYAAFNVEMKMVSHLTPSIASIEPSHALRTSKQQNEKPTLNYAVDPKHNVHLVSTDSCEQDLRQLMSAALQLSLVRVGHKGPLTEIITGCTTAQKEAIAKLPTFYADYRVHFTPDFAWQTLDNGVRQHYYPYNKPFGLAHFLQHGQPKDDLAVALIDIDYFLLQPLEVNRGANWTRFYQVSSQSLRDPSTITDTVSKGIAIAQNMKAFLGGVWWNDRNSTVKDIVCKDKPCALVSNDEAMEYFEPSGTPYILTRSDMERVVVDYAEFTRKGRTLEDKWMVEMSAWGAAVANQNVKQTLVTHLGGATCAYKDTEYWDFLPNDIANPCEDDETMVLPRDGPVGIHYAMYYGGDQDPVKSGFAFYKYRIPKDITDCNSMLLAVPPPSEWTKATEKAARHGVWLECTAIKLLNHALLAIKRRTCLQGFNSFRGLMLRADINYMTGFPTEGNMDLFHNVQRSMTSAAPPA</sequence>
<protein>
    <recommendedName>
        <fullName evidence="4">Nucleotide-diphospho-sugar transferase domain-containing protein</fullName>
    </recommendedName>
</protein>
<dbReference type="PANTHER" id="PTHR31485">
    <property type="entry name" value="PEPTIDYL SERINE ALPHA-GALACTOSYLTRANSFERASE"/>
    <property type="match status" value="1"/>
</dbReference>
<dbReference type="InterPro" id="IPR044845">
    <property type="entry name" value="HPAT/SRGT1-like"/>
</dbReference>
<accession>A0A6G0W713</accession>
<dbReference type="AlphaFoldDB" id="A0A6G0W713"/>
<dbReference type="EMBL" id="VJMJ01000340">
    <property type="protein sequence ID" value="KAF0722275.1"/>
    <property type="molecule type" value="Genomic_DNA"/>
</dbReference>
<name>A0A6G0W713_9STRA</name>
<feature type="signal peptide" evidence="1">
    <location>
        <begin position="1"/>
        <end position="22"/>
    </location>
</feature>